<protein>
    <submittedName>
        <fullName evidence="13">Copper oxidase</fullName>
    </submittedName>
</protein>
<evidence type="ECO:0000256" key="9">
    <source>
        <dbReference type="ARBA" id="ARBA00047989"/>
    </source>
</evidence>
<evidence type="ECO:0000256" key="1">
    <source>
        <dbReference type="ARBA" id="ARBA00000553"/>
    </source>
</evidence>
<comment type="function">
    <text evidence="2">Purine nucleoside enzyme that catalyzes the phosphorolysis of adenosine and inosine nucleosides, yielding D-ribose 1-phosphate and the respective free bases, adenine and hypoxanthine. Also catalyzes the phosphorolysis of S-methyl-5'-thioadenosine into adenine and S-methyl-5-thio-alpha-D-ribose 1-phosphate. Also has adenosine deaminase activity.</text>
</comment>
<evidence type="ECO:0000256" key="11">
    <source>
        <dbReference type="ARBA" id="ARBA00049893"/>
    </source>
</evidence>
<dbReference type="EMBL" id="JGZE01000026">
    <property type="protein sequence ID" value="KFI74302.1"/>
    <property type="molecule type" value="Genomic_DNA"/>
</dbReference>
<dbReference type="Gene3D" id="3.60.140.10">
    <property type="entry name" value="CNF1/YfiH-like putative cysteine hydrolases"/>
    <property type="match status" value="1"/>
</dbReference>
<dbReference type="InterPro" id="IPR038371">
    <property type="entry name" value="Cu_polyphenol_OxRdtase_sf"/>
</dbReference>
<dbReference type="InterPro" id="IPR003730">
    <property type="entry name" value="Cu_polyphenol_OxRdtase"/>
</dbReference>
<evidence type="ECO:0000256" key="7">
    <source>
        <dbReference type="ARBA" id="ARBA00022833"/>
    </source>
</evidence>
<evidence type="ECO:0000256" key="2">
    <source>
        <dbReference type="ARBA" id="ARBA00003215"/>
    </source>
</evidence>
<dbReference type="PANTHER" id="PTHR30616:SF2">
    <property type="entry name" value="PURINE NUCLEOSIDE PHOSPHORYLASE LACC1"/>
    <property type="match status" value="1"/>
</dbReference>
<dbReference type="Pfam" id="PF02578">
    <property type="entry name" value="Cu-oxidase_4"/>
    <property type="match status" value="1"/>
</dbReference>
<keyword evidence="7" id="KW-0862">Zinc</keyword>
<evidence type="ECO:0000256" key="8">
    <source>
        <dbReference type="ARBA" id="ARBA00023008"/>
    </source>
</evidence>
<proteinExistence type="inferred from homology"/>
<evidence type="ECO:0000256" key="5">
    <source>
        <dbReference type="ARBA" id="ARBA00022723"/>
    </source>
</evidence>
<evidence type="ECO:0000256" key="12">
    <source>
        <dbReference type="SAM" id="MobiDB-lite"/>
    </source>
</evidence>
<gene>
    <name evidence="13" type="ORF">BMON_1037</name>
</gene>
<evidence type="ECO:0000256" key="10">
    <source>
        <dbReference type="ARBA" id="ARBA00048968"/>
    </source>
</evidence>
<keyword evidence="14" id="KW-1185">Reference proteome</keyword>
<name>A0A087BTF2_9BIFI</name>
<dbReference type="CDD" id="cd16833">
    <property type="entry name" value="YfiH"/>
    <property type="match status" value="1"/>
</dbReference>
<dbReference type="eggNOG" id="COG1496">
    <property type="taxonomic scope" value="Bacteria"/>
</dbReference>
<organism evidence="13 14">
    <name type="scientific">Bifidobacterium mongoliense DSM 21395</name>
    <dbReference type="NCBI Taxonomy" id="1437603"/>
    <lineage>
        <taxon>Bacteria</taxon>
        <taxon>Bacillati</taxon>
        <taxon>Actinomycetota</taxon>
        <taxon>Actinomycetes</taxon>
        <taxon>Bifidobacteriales</taxon>
        <taxon>Bifidobacteriaceae</taxon>
        <taxon>Bifidobacterium</taxon>
    </lineage>
</organism>
<keyword evidence="5" id="KW-0479">Metal-binding</keyword>
<comment type="catalytic activity">
    <reaction evidence="1">
        <text>inosine + phosphate = alpha-D-ribose 1-phosphate + hypoxanthine</text>
        <dbReference type="Rhea" id="RHEA:27646"/>
        <dbReference type="ChEBI" id="CHEBI:17368"/>
        <dbReference type="ChEBI" id="CHEBI:17596"/>
        <dbReference type="ChEBI" id="CHEBI:43474"/>
        <dbReference type="ChEBI" id="CHEBI:57720"/>
        <dbReference type="EC" id="2.4.2.1"/>
    </reaction>
    <physiologicalReaction direction="left-to-right" evidence="1">
        <dbReference type="Rhea" id="RHEA:27647"/>
    </physiologicalReaction>
</comment>
<keyword evidence="6" id="KW-0378">Hydrolase</keyword>
<comment type="caution">
    <text evidence="13">The sequence shown here is derived from an EMBL/GenBank/DDBJ whole genome shotgun (WGS) entry which is preliminary data.</text>
</comment>
<feature type="region of interest" description="Disordered" evidence="12">
    <location>
        <begin position="1"/>
        <end position="32"/>
    </location>
</feature>
<dbReference type="GeneID" id="93093888"/>
<dbReference type="Proteomes" id="UP000029082">
    <property type="component" value="Unassembled WGS sequence"/>
</dbReference>
<dbReference type="GO" id="GO:0005507">
    <property type="term" value="F:copper ion binding"/>
    <property type="evidence" value="ECO:0007669"/>
    <property type="project" value="TreeGrafter"/>
</dbReference>
<comment type="catalytic activity">
    <reaction evidence="10">
        <text>adenosine + phosphate = alpha-D-ribose 1-phosphate + adenine</text>
        <dbReference type="Rhea" id="RHEA:27642"/>
        <dbReference type="ChEBI" id="CHEBI:16335"/>
        <dbReference type="ChEBI" id="CHEBI:16708"/>
        <dbReference type="ChEBI" id="CHEBI:43474"/>
        <dbReference type="ChEBI" id="CHEBI:57720"/>
        <dbReference type="EC" id="2.4.2.1"/>
    </reaction>
    <physiologicalReaction direction="left-to-right" evidence="10">
        <dbReference type="Rhea" id="RHEA:27643"/>
    </physiologicalReaction>
</comment>
<evidence type="ECO:0000256" key="3">
    <source>
        <dbReference type="ARBA" id="ARBA00007353"/>
    </source>
</evidence>
<evidence type="ECO:0000256" key="4">
    <source>
        <dbReference type="ARBA" id="ARBA00022679"/>
    </source>
</evidence>
<comment type="similarity">
    <text evidence="3">Belongs to the purine nucleoside phosphorylase YfiH/LACC1 family.</text>
</comment>
<dbReference type="STRING" id="1437603.GCA_000771525_00638"/>
<sequence length="334" mass="35237">MTGYDQNPEAGQQDREIIDSSAMSPVDRDGNPIPVTIPIEMAPGVKAIYTTRLGGVSEGGFADCNLGGKGGEDPERTLRNRMALSRTVGGALSIVSQVHSAVVADMDEAYERNAPFGCDLSGSGDAPALEADSQIISRPGVALGVFAADCLPVLFADTCSGMIAAAHCGRKGLQRGVIEATVAAMVAKGASPVSIVATLGPCICGDCYEVGGAIADDFDAQFPGTYTLTRFSGPGVDIAAAALQCLGRAGIPRDNIIDSRRRVTAATQYLSEDEELVDLCRRDDEGAPQLAERLAVLRHPLCTFENPLWYSHRRAVQSNKAEEGRLLALVIRER</sequence>
<dbReference type="AlphaFoldDB" id="A0A087BTF2"/>
<dbReference type="GO" id="GO:0016787">
    <property type="term" value="F:hydrolase activity"/>
    <property type="evidence" value="ECO:0007669"/>
    <property type="project" value="UniProtKB-KW"/>
</dbReference>
<keyword evidence="8" id="KW-0186">Copper</keyword>
<dbReference type="RefSeq" id="WP_033511505.1">
    <property type="nucleotide sequence ID" value="NZ_JDUO01000002.1"/>
</dbReference>
<dbReference type="OrthoDB" id="4279at2"/>
<evidence type="ECO:0000313" key="13">
    <source>
        <dbReference type="EMBL" id="KFI74302.1"/>
    </source>
</evidence>
<dbReference type="InterPro" id="IPR011324">
    <property type="entry name" value="Cytotoxic_necrot_fac-like_cat"/>
</dbReference>
<dbReference type="GO" id="GO:0017061">
    <property type="term" value="F:S-methyl-5-thioadenosine phosphorylase activity"/>
    <property type="evidence" value="ECO:0007669"/>
    <property type="project" value="UniProtKB-EC"/>
</dbReference>
<dbReference type="SUPFAM" id="SSF64438">
    <property type="entry name" value="CNF1/YfiH-like putative cysteine hydrolases"/>
    <property type="match status" value="1"/>
</dbReference>
<dbReference type="PANTHER" id="PTHR30616">
    <property type="entry name" value="UNCHARACTERIZED PROTEIN YFIH"/>
    <property type="match status" value="1"/>
</dbReference>
<evidence type="ECO:0000256" key="6">
    <source>
        <dbReference type="ARBA" id="ARBA00022801"/>
    </source>
</evidence>
<evidence type="ECO:0000313" key="14">
    <source>
        <dbReference type="Proteomes" id="UP000029082"/>
    </source>
</evidence>
<reference evidence="13 14" key="1">
    <citation type="submission" date="2014-03" db="EMBL/GenBank/DDBJ databases">
        <title>Genomics of Bifidobacteria.</title>
        <authorList>
            <person name="Ventura M."/>
            <person name="Milani C."/>
            <person name="Lugli G.A."/>
        </authorList>
    </citation>
    <scope>NUCLEOTIDE SEQUENCE [LARGE SCALE GENOMIC DNA]</scope>
    <source>
        <strain evidence="13 14">DSM 21395</strain>
    </source>
</reference>
<comment type="catalytic activity">
    <reaction evidence="9">
        <text>adenosine + H2O + H(+) = inosine + NH4(+)</text>
        <dbReference type="Rhea" id="RHEA:24408"/>
        <dbReference type="ChEBI" id="CHEBI:15377"/>
        <dbReference type="ChEBI" id="CHEBI:15378"/>
        <dbReference type="ChEBI" id="CHEBI:16335"/>
        <dbReference type="ChEBI" id="CHEBI:17596"/>
        <dbReference type="ChEBI" id="CHEBI:28938"/>
        <dbReference type="EC" id="3.5.4.4"/>
    </reaction>
    <physiologicalReaction direction="left-to-right" evidence="9">
        <dbReference type="Rhea" id="RHEA:24409"/>
    </physiologicalReaction>
</comment>
<keyword evidence="4" id="KW-0808">Transferase</keyword>
<accession>A0A087BTF2</accession>
<comment type="catalytic activity">
    <reaction evidence="11">
        <text>S-methyl-5'-thioadenosine + phosphate = 5-(methylsulfanyl)-alpha-D-ribose 1-phosphate + adenine</text>
        <dbReference type="Rhea" id="RHEA:11852"/>
        <dbReference type="ChEBI" id="CHEBI:16708"/>
        <dbReference type="ChEBI" id="CHEBI:17509"/>
        <dbReference type="ChEBI" id="CHEBI:43474"/>
        <dbReference type="ChEBI" id="CHEBI:58533"/>
        <dbReference type="EC" id="2.4.2.28"/>
    </reaction>
    <physiologicalReaction direction="left-to-right" evidence="11">
        <dbReference type="Rhea" id="RHEA:11853"/>
    </physiologicalReaction>
</comment>